<sequence>MARHHARELALQVLFEHDVAKVSFASVLERTLHEASPVDGEYARILVEGTVSHQDELDAWIEAASRDWHVGRMPPIDRNILRLACYEMAHEAKVPLSVVIDEALELAQDYSTVDAKRFVNGVLGTIAQRVRPEGDPDRPNS</sequence>
<dbReference type="PANTHER" id="PTHR11078">
    <property type="entry name" value="N UTILIZATION SUBSTANCE PROTEIN B-RELATED"/>
    <property type="match status" value="1"/>
</dbReference>
<protein>
    <recommendedName>
        <fullName evidence="6">Transcription antitermination protein NusB</fullName>
    </recommendedName>
    <alternativeName>
        <fullName evidence="6">Antitermination factor NusB</fullName>
    </alternativeName>
</protein>
<dbReference type="AlphaFoldDB" id="A0A2T2WPJ2"/>
<dbReference type="Pfam" id="PF01029">
    <property type="entry name" value="NusB"/>
    <property type="match status" value="1"/>
</dbReference>
<dbReference type="GO" id="GO:0031564">
    <property type="term" value="P:transcription antitermination"/>
    <property type="evidence" value="ECO:0007669"/>
    <property type="project" value="UniProtKB-KW"/>
</dbReference>
<dbReference type="HAMAP" id="MF_00073">
    <property type="entry name" value="NusB"/>
    <property type="match status" value="1"/>
</dbReference>
<dbReference type="GO" id="GO:0005829">
    <property type="term" value="C:cytosol"/>
    <property type="evidence" value="ECO:0007669"/>
    <property type="project" value="TreeGrafter"/>
</dbReference>
<evidence type="ECO:0000313" key="8">
    <source>
        <dbReference type="EMBL" id="PSR24155.1"/>
    </source>
</evidence>
<keyword evidence="5 6" id="KW-0804">Transcription</keyword>
<evidence type="ECO:0000256" key="3">
    <source>
        <dbReference type="ARBA" id="ARBA00022884"/>
    </source>
</evidence>
<organism evidence="8 9">
    <name type="scientific">Sulfobacillus acidophilus</name>
    <dbReference type="NCBI Taxonomy" id="53633"/>
    <lineage>
        <taxon>Bacteria</taxon>
        <taxon>Bacillati</taxon>
        <taxon>Bacillota</taxon>
        <taxon>Clostridia</taxon>
        <taxon>Eubacteriales</taxon>
        <taxon>Clostridiales Family XVII. Incertae Sedis</taxon>
        <taxon>Sulfobacillus</taxon>
    </lineage>
</organism>
<dbReference type="InterPro" id="IPR011605">
    <property type="entry name" value="NusB_fam"/>
</dbReference>
<dbReference type="Gene3D" id="1.10.940.10">
    <property type="entry name" value="NusB-like"/>
    <property type="match status" value="1"/>
</dbReference>
<gene>
    <name evidence="6 8" type="primary">nusB</name>
    <name evidence="8" type="ORF">C7B45_00655</name>
</gene>
<evidence type="ECO:0000259" key="7">
    <source>
        <dbReference type="Pfam" id="PF01029"/>
    </source>
</evidence>
<dbReference type="NCBIfam" id="TIGR01951">
    <property type="entry name" value="nusB"/>
    <property type="match status" value="1"/>
</dbReference>
<dbReference type="EMBL" id="PXYV01000001">
    <property type="protein sequence ID" value="PSR24155.1"/>
    <property type="molecule type" value="Genomic_DNA"/>
</dbReference>
<accession>A0A2T2WPJ2</accession>
<keyword evidence="2 6" id="KW-0889">Transcription antitermination</keyword>
<evidence type="ECO:0000256" key="4">
    <source>
        <dbReference type="ARBA" id="ARBA00023015"/>
    </source>
</evidence>
<evidence type="ECO:0000313" key="9">
    <source>
        <dbReference type="Proteomes" id="UP000241848"/>
    </source>
</evidence>
<dbReference type="CDD" id="cd00619">
    <property type="entry name" value="Terminator_NusB"/>
    <property type="match status" value="1"/>
</dbReference>
<dbReference type="GO" id="GO:0003723">
    <property type="term" value="F:RNA binding"/>
    <property type="evidence" value="ECO:0007669"/>
    <property type="project" value="UniProtKB-UniRule"/>
</dbReference>
<evidence type="ECO:0000256" key="5">
    <source>
        <dbReference type="ARBA" id="ARBA00023163"/>
    </source>
</evidence>
<evidence type="ECO:0000256" key="2">
    <source>
        <dbReference type="ARBA" id="ARBA00022814"/>
    </source>
</evidence>
<comment type="similarity">
    <text evidence="1 6">Belongs to the NusB family.</text>
</comment>
<keyword evidence="3 6" id="KW-0694">RNA-binding</keyword>
<dbReference type="InterPro" id="IPR006027">
    <property type="entry name" value="NusB_RsmB_TIM44"/>
</dbReference>
<dbReference type="GO" id="GO:0006353">
    <property type="term" value="P:DNA-templated transcription termination"/>
    <property type="evidence" value="ECO:0007669"/>
    <property type="project" value="UniProtKB-UniRule"/>
</dbReference>
<evidence type="ECO:0000256" key="6">
    <source>
        <dbReference type="HAMAP-Rule" id="MF_00073"/>
    </source>
</evidence>
<comment type="function">
    <text evidence="6">Involved in transcription antitermination. Required for transcription of ribosomal RNA (rRNA) genes. Binds specifically to the boxA antiterminator sequence of the ribosomal RNA (rrn) operons.</text>
</comment>
<dbReference type="Proteomes" id="UP000241848">
    <property type="component" value="Unassembled WGS sequence"/>
</dbReference>
<dbReference type="InterPro" id="IPR035926">
    <property type="entry name" value="NusB-like_sf"/>
</dbReference>
<name>A0A2T2WPJ2_9FIRM</name>
<comment type="caution">
    <text evidence="8">The sequence shown here is derived from an EMBL/GenBank/DDBJ whole genome shotgun (WGS) entry which is preliminary data.</text>
</comment>
<evidence type="ECO:0000256" key="1">
    <source>
        <dbReference type="ARBA" id="ARBA00005952"/>
    </source>
</evidence>
<proteinExistence type="inferred from homology"/>
<reference evidence="8 9" key="1">
    <citation type="journal article" date="2014" name="BMC Genomics">
        <title>Comparison of environmental and isolate Sulfobacillus genomes reveals diverse carbon, sulfur, nitrogen, and hydrogen metabolisms.</title>
        <authorList>
            <person name="Justice N.B."/>
            <person name="Norman A."/>
            <person name="Brown C.T."/>
            <person name="Singh A."/>
            <person name="Thomas B.C."/>
            <person name="Banfield J.F."/>
        </authorList>
    </citation>
    <scope>NUCLEOTIDE SEQUENCE [LARGE SCALE GENOMIC DNA]</scope>
    <source>
        <strain evidence="8">AMDSBA3</strain>
    </source>
</reference>
<dbReference type="PANTHER" id="PTHR11078:SF3">
    <property type="entry name" value="ANTITERMINATION NUSB DOMAIN-CONTAINING PROTEIN"/>
    <property type="match status" value="1"/>
</dbReference>
<dbReference type="SUPFAM" id="SSF48013">
    <property type="entry name" value="NusB-like"/>
    <property type="match status" value="1"/>
</dbReference>
<keyword evidence="4 6" id="KW-0805">Transcription regulation</keyword>
<feature type="domain" description="NusB/RsmB/TIM44" evidence="7">
    <location>
        <begin position="5"/>
        <end position="127"/>
    </location>
</feature>